<dbReference type="InterPro" id="IPR051531">
    <property type="entry name" value="N-acetyltransferase"/>
</dbReference>
<gene>
    <name evidence="5" type="ORF">SAMN05421748_11565</name>
</gene>
<dbReference type="AlphaFoldDB" id="A0A285J5M6"/>
<dbReference type="OrthoDB" id="9132139at2"/>
<proteinExistence type="inferred from homology"/>
<dbReference type="InterPro" id="IPR016181">
    <property type="entry name" value="Acyl_CoA_acyltransferase"/>
</dbReference>
<dbReference type="Pfam" id="PF13302">
    <property type="entry name" value="Acetyltransf_3"/>
    <property type="match status" value="1"/>
</dbReference>
<dbReference type="SUPFAM" id="SSF55729">
    <property type="entry name" value="Acyl-CoA N-acyltransferases (Nat)"/>
    <property type="match status" value="1"/>
</dbReference>
<feature type="domain" description="N-acetyltransferase" evidence="4">
    <location>
        <begin position="2"/>
        <end position="165"/>
    </location>
</feature>
<evidence type="ECO:0000256" key="1">
    <source>
        <dbReference type="ARBA" id="ARBA00022679"/>
    </source>
</evidence>
<dbReference type="EMBL" id="OBDY01000015">
    <property type="protein sequence ID" value="SNY54401.1"/>
    <property type="molecule type" value="Genomic_DNA"/>
</dbReference>
<reference evidence="6" key="1">
    <citation type="submission" date="2017-09" db="EMBL/GenBank/DDBJ databases">
        <authorList>
            <person name="Varghese N."/>
            <person name="Submissions S."/>
        </authorList>
    </citation>
    <scope>NUCLEOTIDE SEQUENCE [LARGE SCALE GENOMIC DNA]</scope>
    <source>
        <strain evidence="6">CGMCC 4.6857</strain>
    </source>
</reference>
<evidence type="ECO:0000256" key="2">
    <source>
        <dbReference type="ARBA" id="ARBA00023315"/>
    </source>
</evidence>
<sequence>MVSLRPLTASDYPAVHSWAQLPEVCRFQTWGPNTLAESQSFTTIAARAWAQTPQTRFPYAVKAAGHTVGTAELKLRDPHQAEISYLIHPAHQGQGLATAAATRLLNLAFHTFGRHRVYATCDPRNAASARVLTKLGMTHEGRLRETLLLRDGWRDSDLYAILTHEWPART</sequence>
<protein>
    <submittedName>
        <fullName evidence="5">Protein N-acetyltransferase, RimJ/RimL family</fullName>
    </submittedName>
</protein>
<dbReference type="Gene3D" id="3.40.630.30">
    <property type="match status" value="1"/>
</dbReference>
<dbReference type="PANTHER" id="PTHR43792">
    <property type="entry name" value="GNAT FAMILY, PUTATIVE (AFU_ORTHOLOGUE AFUA_3G00765)-RELATED-RELATED"/>
    <property type="match status" value="1"/>
</dbReference>
<evidence type="ECO:0000259" key="4">
    <source>
        <dbReference type="PROSITE" id="PS51186"/>
    </source>
</evidence>
<dbReference type="PANTHER" id="PTHR43792:SF8">
    <property type="entry name" value="[RIBOSOMAL PROTEIN US5]-ALANINE N-ACETYLTRANSFERASE"/>
    <property type="match status" value="1"/>
</dbReference>
<dbReference type="RefSeq" id="WP_097323407.1">
    <property type="nucleotide sequence ID" value="NZ_OBDY01000015.1"/>
</dbReference>
<evidence type="ECO:0000313" key="6">
    <source>
        <dbReference type="Proteomes" id="UP000219612"/>
    </source>
</evidence>
<comment type="similarity">
    <text evidence="3">Belongs to the acetyltransferase family. RimJ subfamily.</text>
</comment>
<dbReference type="CDD" id="cd04301">
    <property type="entry name" value="NAT_SF"/>
    <property type="match status" value="1"/>
</dbReference>
<keyword evidence="1 5" id="KW-0808">Transferase</keyword>
<keyword evidence="6" id="KW-1185">Reference proteome</keyword>
<evidence type="ECO:0000313" key="5">
    <source>
        <dbReference type="EMBL" id="SNY54401.1"/>
    </source>
</evidence>
<organism evidence="5 6">
    <name type="scientific">Paractinoplanes atraurantiacus</name>
    <dbReference type="NCBI Taxonomy" id="1036182"/>
    <lineage>
        <taxon>Bacteria</taxon>
        <taxon>Bacillati</taxon>
        <taxon>Actinomycetota</taxon>
        <taxon>Actinomycetes</taxon>
        <taxon>Micromonosporales</taxon>
        <taxon>Micromonosporaceae</taxon>
        <taxon>Paractinoplanes</taxon>
    </lineage>
</organism>
<keyword evidence="2" id="KW-0012">Acyltransferase</keyword>
<accession>A0A285J5M6</accession>
<dbReference type="InterPro" id="IPR000182">
    <property type="entry name" value="GNAT_dom"/>
</dbReference>
<name>A0A285J5M6_9ACTN</name>
<evidence type="ECO:0000256" key="3">
    <source>
        <dbReference type="ARBA" id="ARBA00038502"/>
    </source>
</evidence>
<dbReference type="PROSITE" id="PS51186">
    <property type="entry name" value="GNAT"/>
    <property type="match status" value="1"/>
</dbReference>
<dbReference type="Proteomes" id="UP000219612">
    <property type="component" value="Unassembled WGS sequence"/>
</dbReference>
<dbReference type="GO" id="GO:0016747">
    <property type="term" value="F:acyltransferase activity, transferring groups other than amino-acyl groups"/>
    <property type="evidence" value="ECO:0007669"/>
    <property type="project" value="InterPro"/>
</dbReference>